<comment type="caution">
    <text evidence="1">The sequence shown here is derived from an EMBL/GenBank/DDBJ whole genome shotgun (WGS) entry which is preliminary data.</text>
</comment>
<gene>
    <name evidence="1" type="ORF">PsorP6_009637</name>
</gene>
<keyword evidence="2" id="KW-1185">Reference proteome</keyword>
<accession>A0ACC0W0A3</accession>
<dbReference type="EMBL" id="CM047584">
    <property type="protein sequence ID" value="KAI9911957.1"/>
    <property type="molecule type" value="Genomic_DNA"/>
</dbReference>
<dbReference type="Proteomes" id="UP001163321">
    <property type="component" value="Chromosome 5"/>
</dbReference>
<reference evidence="1 2" key="1">
    <citation type="journal article" date="2022" name="bioRxiv">
        <title>The genome of the oomycete Peronosclerospora sorghi, a cosmopolitan pathogen of maize and sorghum, is inflated with dispersed pseudogenes.</title>
        <authorList>
            <person name="Fletcher K."/>
            <person name="Martin F."/>
            <person name="Isakeit T."/>
            <person name="Cavanaugh K."/>
            <person name="Magill C."/>
            <person name="Michelmore R."/>
        </authorList>
    </citation>
    <scope>NUCLEOTIDE SEQUENCE [LARGE SCALE GENOMIC DNA]</scope>
    <source>
        <strain evidence="1">P6</strain>
    </source>
</reference>
<organism evidence="1 2">
    <name type="scientific">Peronosclerospora sorghi</name>
    <dbReference type="NCBI Taxonomy" id="230839"/>
    <lineage>
        <taxon>Eukaryota</taxon>
        <taxon>Sar</taxon>
        <taxon>Stramenopiles</taxon>
        <taxon>Oomycota</taxon>
        <taxon>Peronosporomycetes</taxon>
        <taxon>Peronosporales</taxon>
        <taxon>Peronosporaceae</taxon>
        <taxon>Peronosclerospora</taxon>
    </lineage>
</organism>
<evidence type="ECO:0000313" key="2">
    <source>
        <dbReference type="Proteomes" id="UP001163321"/>
    </source>
</evidence>
<name>A0ACC0W0A3_9STRA</name>
<sequence length="239" mass="26941">MLDAASELLLYQQSLWSDIRRSYEKGEDEALMPPSIVDHLLTKMVKFKQCHQVLEVARTYFAHDDFLAARDFQQQDYVDGKVYDSHGDAKTMQSLVLERGFGAAIQCCVTLEEYPLALECFSVMAHVRATFVGRTDSSNSLDDTGDEATPIVDDLLPMDENICVNVTKACMALTKFSTLKDVYRGMVARRVARSAGFGLAIRYCHKHLDARFLEEVLDGVFATEQALGDQWMLEVANYK</sequence>
<protein>
    <submittedName>
        <fullName evidence="1">Uncharacterized protein</fullName>
    </submittedName>
</protein>
<proteinExistence type="predicted"/>
<evidence type="ECO:0000313" key="1">
    <source>
        <dbReference type="EMBL" id="KAI9911957.1"/>
    </source>
</evidence>